<dbReference type="SUPFAM" id="SSF144000">
    <property type="entry name" value="Oxysterol-binding protein-like"/>
    <property type="match status" value="1"/>
</dbReference>
<keyword evidence="5" id="KW-0446">Lipid-binding</keyword>
<dbReference type="InterPro" id="IPR011993">
    <property type="entry name" value="PH-like_dom_sf"/>
</dbReference>
<evidence type="ECO:0000259" key="10">
    <source>
        <dbReference type="PROSITE" id="PS50003"/>
    </source>
</evidence>
<name>A0A0M9VQK8_9BASI</name>
<keyword evidence="12" id="KW-1185">Reference proteome</keyword>
<dbReference type="STRING" id="77020.A0A0M9VQK8"/>
<dbReference type="GO" id="GO:0032934">
    <property type="term" value="F:sterol binding"/>
    <property type="evidence" value="ECO:0007669"/>
    <property type="project" value="TreeGrafter"/>
</dbReference>
<proteinExistence type="inferred from homology"/>
<dbReference type="VEuPathDB" id="FungiDB:Malapachy_2390"/>
<feature type="domain" description="PH" evidence="10">
    <location>
        <begin position="254"/>
        <end position="352"/>
    </location>
</feature>
<dbReference type="PROSITE" id="PS01013">
    <property type="entry name" value="OSBP"/>
    <property type="match status" value="1"/>
</dbReference>
<dbReference type="EMBL" id="LGAV01000002">
    <property type="protein sequence ID" value="KOS15625.1"/>
    <property type="molecule type" value="Genomic_DNA"/>
</dbReference>
<dbReference type="InterPro" id="IPR002110">
    <property type="entry name" value="Ankyrin_rpt"/>
</dbReference>
<dbReference type="Gene3D" id="2.30.29.30">
    <property type="entry name" value="Pleckstrin-homology domain (PH domain)/Phosphotyrosine-binding domain (PTB)"/>
    <property type="match status" value="1"/>
</dbReference>
<feature type="region of interest" description="Disordered" evidence="9">
    <location>
        <begin position="680"/>
        <end position="706"/>
    </location>
</feature>
<accession>A0A0M9VQK8</accession>
<evidence type="ECO:0000313" key="11">
    <source>
        <dbReference type="EMBL" id="KOS15625.1"/>
    </source>
</evidence>
<keyword evidence="4" id="KW-0445">Lipid transport</keyword>
<evidence type="ECO:0000256" key="9">
    <source>
        <dbReference type="SAM" id="MobiDB-lite"/>
    </source>
</evidence>
<dbReference type="GO" id="GO:0006887">
    <property type="term" value="P:exocytosis"/>
    <property type="evidence" value="ECO:0007669"/>
    <property type="project" value="TreeGrafter"/>
</dbReference>
<feature type="repeat" description="ANK" evidence="6">
    <location>
        <begin position="80"/>
        <end position="112"/>
    </location>
</feature>
<dbReference type="SUPFAM" id="SSF48403">
    <property type="entry name" value="Ankyrin repeat"/>
    <property type="match status" value="1"/>
</dbReference>
<keyword evidence="8" id="KW-0175">Coiled coil</keyword>
<evidence type="ECO:0000256" key="7">
    <source>
        <dbReference type="RuleBase" id="RU003844"/>
    </source>
</evidence>
<dbReference type="PROSITE" id="PS50088">
    <property type="entry name" value="ANK_REPEAT"/>
    <property type="match status" value="1"/>
</dbReference>
<dbReference type="OrthoDB" id="1854502at2759"/>
<dbReference type="Proteomes" id="UP000037751">
    <property type="component" value="Unassembled WGS sequence"/>
</dbReference>
<feature type="region of interest" description="Disordered" evidence="9">
    <location>
        <begin position="640"/>
        <end position="662"/>
    </location>
</feature>
<evidence type="ECO:0000256" key="2">
    <source>
        <dbReference type="ARBA" id="ARBA00022448"/>
    </source>
</evidence>
<dbReference type="RefSeq" id="XP_017993257.1">
    <property type="nucleotide sequence ID" value="XM_018136880.1"/>
</dbReference>
<dbReference type="PANTHER" id="PTHR10972:SF205">
    <property type="entry name" value="OXYSTEROL-BINDING PROTEIN 1"/>
    <property type="match status" value="1"/>
</dbReference>
<dbReference type="InterPro" id="IPR001849">
    <property type="entry name" value="PH_domain"/>
</dbReference>
<dbReference type="InterPro" id="IPR000648">
    <property type="entry name" value="Oxysterol-bd"/>
</dbReference>
<dbReference type="InterPro" id="IPR018494">
    <property type="entry name" value="Oxysterol-bd_CS"/>
</dbReference>
<comment type="caution">
    <text evidence="11">The sequence shown here is derived from an EMBL/GenBank/DDBJ whole genome shotgun (WGS) entry which is preliminary data.</text>
</comment>
<dbReference type="SMART" id="SM00248">
    <property type="entry name" value="ANK"/>
    <property type="match status" value="3"/>
</dbReference>
<feature type="coiled-coil region" evidence="8">
    <location>
        <begin position="534"/>
        <end position="575"/>
    </location>
</feature>
<dbReference type="GO" id="GO:0097038">
    <property type="term" value="C:perinuclear endoplasmic reticulum"/>
    <property type="evidence" value="ECO:0007669"/>
    <property type="project" value="TreeGrafter"/>
</dbReference>
<dbReference type="GO" id="GO:0006897">
    <property type="term" value="P:endocytosis"/>
    <property type="evidence" value="ECO:0007669"/>
    <property type="project" value="TreeGrafter"/>
</dbReference>
<comment type="similarity">
    <text evidence="1 7">Belongs to the OSBP family.</text>
</comment>
<evidence type="ECO:0000256" key="6">
    <source>
        <dbReference type="PROSITE-ProRule" id="PRU00023"/>
    </source>
</evidence>
<feature type="compositionally biased region" description="Acidic residues" evidence="9">
    <location>
        <begin position="647"/>
        <end position="662"/>
    </location>
</feature>
<feature type="compositionally biased region" description="Basic and acidic residues" evidence="9">
    <location>
        <begin position="688"/>
        <end position="699"/>
    </location>
</feature>
<dbReference type="GO" id="GO:0030011">
    <property type="term" value="P:maintenance of cell polarity"/>
    <property type="evidence" value="ECO:0007669"/>
    <property type="project" value="TreeGrafter"/>
</dbReference>
<organism evidence="11 12">
    <name type="scientific">Malassezia pachydermatis</name>
    <dbReference type="NCBI Taxonomy" id="77020"/>
    <lineage>
        <taxon>Eukaryota</taxon>
        <taxon>Fungi</taxon>
        <taxon>Dikarya</taxon>
        <taxon>Basidiomycota</taxon>
        <taxon>Ustilaginomycotina</taxon>
        <taxon>Malasseziomycetes</taxon>
        <taxon>Malasseziales</taxon>
        <taxon>Malasseziaceae</taxon>
        <taxon>Malassezia</taxon>
    </lineage>
</organism>
<feature type="region of interest" description="Disordered" evidence="9">
    <location>
        <begin position="737"/>
        <end position="779"/>
    </location>
</feature>
<reference evidence="11 12" key="1">
    <citation type="submission" date="2015-07" db="EMBL/GenBank/DDBJ databases">
        <title>Draft Genome Sequence of Malassezia furfur CBS1878 and Malassezia pachydermatis CBS1879.</title>
        <authorList>
            <person name="Triana S."/>
            <person name="Ohm R."/>
            <person name="Gonzalez A."/>
            <person name="DeCock H."/>
            <person name="Restrepo S."/>
            <person name="Celis A."/>
        </authorList>
    </citation>
    <scope>NUCLEOTIDE SEQUENCE [LARGE SCALE GENOMIC DNA]</scope>
    <source>
        <strain evidence="11 12">CBS 1879</strain>
    </source>
</reference>
<keyword evidence="6" id="KW-0040">ANK repeat</keyword>
<protein>
    <submittedName>
        <fullName evidence="11">Oxysterol-binding protein</fullName>
    </submittedName>
</protein>
<dbReference type="InterPro" id="IPR037239">
    <property type="entry name" value="OSBP_sf"/>
</dbReference>
<dbReference type="SUPFAM" id="SSF50729">
    <property type="entry name" value="PH domain-like"/>
    <property type="match status" value="1"/>
</dbReference>
<evidence type="ECO:0000256" key="8">
    <source>
        <dbReference type="SAM" id="Coils"/>
    </source>
</evidence>
<evidence type="ECO:0000256" key="4">
    <source>
        <dbReference type="ARBA" id="ARBA00023055"/>
    </source>
</evidence>
<sequence>MSQERMERQGSPITSLRLLNAFRRDDRPAIESLISQIDTSQPLPHLESPLHIAVMCADPQTIDFVLRHLHMDPNTQASDTGNTPLHLAVSTDRLEAAALLLSQPSINDTIENKDMKTPMQLVTSTDMMHLLQNSRAELRSRIVYELEDYEAKASQNVMGSEEEMALLATVCLPRVTAVDLAVVSHTSNNDVLHSAVKYKSTDLIKACVNKGVDPYVKDINGRSADNMTEDKMIHALLRQLAHAGAENSISLQQSPKYRGFMGKWTNYVHGFKTRWFVLEDGVLSYYRSPEEEGRQARGVIHMRHAVIVPDRKERNRFEIVSKSSKDTMRWYLRSSDAAECVRWIQILEKARQFLQSDSSSAPDKSVAATMNQTSPMINSQSHRLSGSFAEAPEPVTSLSDNMQELTFDDAASDVGSVDGSVSGSTVLPHVKNFAMVNNMMTLHFEVSMQLLDELERSENATSTGLAAPVQASNVVVPTASTGIPQPVATVSSTSARSQSEIRAALRRSMEERAQLWQEFSTMTQERETYMRKEIERLERTRQLWEEQVMLIDKQHNELMEELRGTASENAQLRKERRLFQQNGAAISTPSNEDGPVQDQSNGLPHAVSATAGAVTAAAGAAAGAAGAAAGMISHILPSRQNTYSSDTYDDDDDEFYDFGETDDTSNLYVEPALQSYHDDDQEVAPNVPDKDNAPQKPDEGAGADADVVSERSGATGATATGAGAGAATAGAAGAAGAASTSDDKASASDKKEEDSATPSSSEDDEMFTGPGFDPYNHLRHKMPIGKDNRPSMSLWGILKNNIGKDLTKISFPVAFNEPTSMLQRMSEDLEFSECLDAASKQKDSLRRIMFVAAFAMSNYSSTIGRIAKPFNPMLGETFEYVRPDRHYRYVSEQVSHHPPISACFCESPTWEYMGCVDAKSKFMGRTFEIKPTGVAHVKLKVDPEWIPGGQGTSLAHAPGDDKHVLEHYSWNKVTTCISGFITGSTTIDHYGDMVVTNHATGETCTLTFMPRGWRSANAFEIRGKAVDANGKTQWEIAGRWNSQLIARPATSGSKDLNPDSQVSQDDKNLLLWRNSKKYPTPFNLTPFAITLNSRPDGLKDYLPPTDCRLRPDLSAFEVGQFDKADQLKVQLEQLQRETRVKREQGQLPPHKPHWFAKTTDKDTNASFWKPLTSKDEHGRETMNYWIERAEVGKKRANQEQAEWKGCDHIFGNIAQ</sequence>
<dbReference type="PROSITE" id="PS50297">
    <property type="entry name" value="ANK_REP_REGION"/>
    <property type="match status" value="1"/>
</dbReference>
<dbReference type="GeneID" id="28728755"/>
<dbReference type="GO" id="GO:0005829">
    <property type="term" value="C:cytosol"/>
    <property type="evidence" value="ECO:0007669"/>
    <property type="project" value="TreeGrafter"/>
</dbReference>
<dbReference type="Pfam" id="PF12796">
    <property type="entry name" value="Ank_2"/>
    <property type="match status" value="1"/>
</dbReference>
<dbReference type="PANTHER" id="PTHR10972">
    <property type="entry name" value="OXYSTEROL-BINDING PROTEIN-RELATED"/>
    <property type="match status" value="1"/>
</dbReference>
<dbReference type="GO" id="GO:0006869">
    <property type="term" value="P:lipid transport"/>
    <property type="evidence" value="ECO:0007669"/>
    <property type="project" value="UniProtKB-KW"/>
</dbReference>
<feature type="compositionally biased region" description="Polar residues" evidence="9">
    <location>
        <begin position="585"/>
        <end position="602"/>
    </location>
</feature>
<dbReference type="Gene3D" id="2.40.160.120">
    <property type="match status" value="1"/>
</dbReference>
<dbReference type="GO" id="GO:0005635">
    <property type="term" value="C:nuclear envelope"/>
    <property type="evidence" value="ECO:0007669"/>
    <property type="project" value="TreeGrafter"/>
</dbReference>
<dbReference type="SMART" id="SM00233">
    <property type="entry name" value="PH"/>
    <property type="match status" value="1"/>
</dbReference>
<evidence type="ECO:0000313" key="12">
    <source>
        <dbReference type="Proteomes" id="UP000037751"/>
    </source>
</evidence>
<feature type="region of interest" description="Disordered" evidence="9">
    <location>
        <begin position="585"/>
        <end position="604"/>
    </location>
</feature>
<gene>
    <name evidence="11" type="ORF">Malapachy_2390</name>
</gene>
<dbReference type="AlphaFoldDB" id="A0A0M9VQK8"/>
<keyword evidence="2" id="KW-0813">Transport</keyword>
<dbReference type="Gene3D" id="1.25.40.20">
    <property type="entry name" value="Ankyrin repeat-containing domain"/>
    <property type="match status" value="1"/>
</dbReference>
<dbReference type="InterPro" id="IPR036770">
    <property type="entry name" value="Ankyrin_rpt-contain_sf"/>
</dbReference>
<evidence type="ECO:0000256" key="5">
    <source>
        <dbReference type="ARBA" id="ARBA00023121"/>
    </source>
</evidence>
<dbReference type="Pfam" id="PF00169">
    <property type="entry name" value="PH"/>
    <property type="match status" value="1"/>
</dbReference>
<dbReference type="FunFam" id="2.40.160.120:FF:000017">
    <property type="entry name" value="Oxysterol-binding protein homolog C2F12.05c"/>
    <property type="match status" value="1"/>
</dbReference>
<keyword evidence="3" id="KW-0597">Phosphoprotein</keyword>
<evidence type="ECO:0000256" key="3">
    <source>
        <dbReference type="ARBA" id="ARBA00022553"/>
    </source>
</evidence>
<feature type="compositionally biased region" description="Basic and acidic residues" evidence="9">
    <location>
        <begin position="741"/>
        <end position="754"/>
    </location>
</feature>
<dbReference type="Pfam" id="PF01237">
    <property type="entry name" value="Oxysterol_BP"/>
    <property type="match status" value="1"/>
</dbReference>
<dbReference type="PROSITE" id="PS50003">
    <property type="entry name" value="PH_DOMAIN"/>
    <property type="match status" value="1"/>
</dbReference>
<dbReference type="GO" id="GO:0034727">
    <property type="term" value="P:piecemeal microautophagy of the nucleus"/>
    <property type="evidence" value="ECO:0007669"/>
    <property type="project" value="TreeGrafter"/>
</dbReference>
<evidence type="ECO:0000256" key="1">
    <source>
        <dbReference type="ARBA" id="ARBA00008842"/>
    </source>
</evidence>
<dbReference type="GO" id="GO:0005886">
    <property type="term" value="C:plasma membrane"/>
    <property type="evidence" value="ECO:0007669"/>
    <property type="project" value="TreeGrafter"/>
</dbReference>